<dbReference type="STRING" id="996166.SAMN05192554_10646"/>
<protein>
    <recommendedName>
        <fullName evidence="3">Lipoprotein</fullName>
    </recommendedName>
</protein>
<evidence type="ECO:0008006" key="3">
    <source>
        <dbReference type="Google" id="ProtNLM"/>
    </source>
</evidence>
<evidence type="ECO:0000313" key="1">
    <source>
        <dbReference type="EMBL" id="SDM70088.1"/>
    </source>
</evidence>
<evidence type="ECO:0000313" key="2">
    <source>
        <dbReference type="Proteomes" id="UP000199370"/>
    </source>
</evidence>
<sequence>MPTRRAVLAGLATTTLGGCGAFPPDRSAPSTNAFTGPQVDVDLSCDAAAGELRCVADSGTTLTAENTGRVVVARPDHDDVVWVSRESVPRLPPAESVRQAFPLEPGDQLSIATPEPVGEVHVYHWSPDALRQTTFAVDEFGTMSGPDG</sequence>
<proteinExistence type="predicted"/>
<reference evidence="1 2" key="1">
    <citation type="submission" date="2016-10" db="EMBL/GenBank/DDBJ databases">
        <authorList>
            <person name="de Groot N.N."/>
        </authorList>
    </citation>
    <scope>NUCLEOTIDE SEQUENCE [LARGE SCALE GENOMIC DNA]</scope>
    <source>
        <strain evidence="2">EB21,IBRC-M 10013,KCTC 4048</strain>
    </source>
</reference>
<name>A0A1G9VCU2_9EURY</name>
<dbReference type="AlphaFoldDB" id="A0A1G9VCU2"/>
<keyword evidence="2" id="KW-1185">Reference proteome</keyword>
<gene>
    <name evidence="1" type="ORF">SAMN05192554_10646</name>
</gene>
<organism evidence="1 2">
    <name type="scientific">Haloarchaeobius iranensis</name>
    <dbReference type="NCBI Taxonomy" id="996166"/>
    <lineage>
        <taxon>Archaea</taxon>
        <taxon>Methanobacteriati</taxon>
        <taxon>Methanobacteriota</taxon>
        <taxon>Stenosarchaea group</taxon>
        <taxon>Halobacteria</taxon>
        <taxon>Halobacteriales</taxon>
        <taxon>Halorubellaceae</taxon>
        <taxon>Haloarchaeobius</taxon>
    </lineage>
</organism>
<dbReference type="EMBL" id="FNIA01000006">
    <property type="protein sequence ID" value="SDM70088.1"/>
    <property type="molecule type" value="Genomic_DNA"/>
</dbReference>
<accession>A0A1G9VCU2</accession>
<dbReference type="RefSeq" id="WP_089732252.1">
    <property type="nucleotide sequence ID" value="NZ_FNIA01000006.1"/>
</dbReference>
<dbReference type="Proteomes" id="UP000199370">
    <property type="component" value="Unassembled WGS sequence"/>
</dbReference>
<dbReference type="PROSITE" id="PS51257">
    <property type="entry name" value="PROKAR_LIPOPROTEIN"/>
    <property type="match status" value="1"/>
</dbReference>